<evidence type="ECO:0000256" key="4">
    <source>
        <dbReference type="ARBA" id="ARBA00022801"/>
    </source>
</evidence>
<proteinExistence type="inferred from homology"/>
<gene>
    <name evidence="7" type="primary">SDN3_0</name>
    <name evidence="7" type="ORF">CFP56_013479</name>
</gene>
<dbReference type="InterPro" id="IPR012337">
    <property type="entry name" value="RNaseH-like_sf"/>
</dbReference>
<dbReference type="PANTHER" id="PTHR12801">
    <property type="entry name" value="RNA EXONUCLEASE REXO1 / RECO3 FAMILY MEMBER-RELATED"/>
    <property type="match status" value="1"/>
</dbReference>
<sequence length="243" mass="27387">MRRLEGILKFHDWKLGNSLSDPTRRSNDVLAAFLKTFVEENHLKFFAKVRQCHLKRDVVGQFTNISPDKKYLSSTCCIIRSHQNDEVKLDELVNPNKVIADYRTDITGVSARDSEGVTCSLADVQKSMKKLLSKGTILVGHSLNNDLQALKLDHARSVLGYEIRKKGAPHNCLEDASAAMKLVLAKIENGVDKAIPLVQEDVPNSEMAKLFLHRIPKNVPTEELHKVIPGDFTIELKFEYILL</sequence>
<comment type="similarity">
    <text evidence="2">Belongs to the REXO1/REXO3 family.</text>
</comment>
<keyword evidence="4" id="KW-0378">Hydrolase</keyword>
<keyword evidence="8" id="KW-1185">Reference proteome</keyword>
<dbReference type="Proteomes" id="UP000237347">
    <property type="component" value="Unassembled WGS sequence"/>
</dbReference>
<feature type="non-terminal residue" evidence="7">
    <location>
        <position position="243"/>
    </location>
</feature>
<comment type="subcellular location">
    <subcellularLocation>
        <location evidence="1">Nucleus</location>
    </subcellularLocation>
</comment>
<evidence type="ECO:0000256" key="1">
    <source>
        <dbReference type="ARBA" id="ARBA00004123"/>
    </source>
</evidence>
<organism evidence="7 8">
    <name type="scientific">Quercus suber</name>
    <name type="common">Cork oak</name>
    <dbReference type="NCBI Taxonomy" id="58331"/>
    <lineage>
        <taxon>Eukaryota</taxon>
        <taxon>Viridiplantae</taxon>
        <taxon>Streptophyta</taxon>
        <taxon>Embryophyta</taxon>
        <taxon>Tracheophyta</taxon>
        <taxon>Spermatophyta</taxon>
        <taxon>Magnoliopsida</taxon>
        <taxon>eudicotyledons</taxon>
        <taxon>Gunneridae</taxon>
        <taxon>Pentapetalae</taxon>
        <taxon>rosids</taxon>
        <taxon>fabids</taxon>
        <taxon>Fagales</taxon>
        <taxon>Fagaceae</taxon>
        <taxon>Quercus</taxon>
    </lineage>
</organism>
<dbReference type="EMBL" id="PKMF04000217">
    <property type="protein sequence ID" value="KAK7842719.1"/>
    <property type="molecule type" value="Genomic_DNA"/>
</dbReference>
<dbReference type="InterPro" id="IPR013520">
    <property type="entry name" value="Ribonucl_H"/>
</dbReference>
<dbReference type="GO" id="GO:0005634">
    <property type="term" value="C:nucleus"/>
    <property type="evidence" value="ECO:0007669"/>
    <property type="project" value="UniProtKB-SubCell"/>
</dbReference>
<evidence type="ECO:0000256" key="3">
    <source>
        <dbReference type="ARBA" id="ARBA00022722"/>
    </source>
</evidence>
<accession>A0AAW0KVL0</accession>
<dbReference type="InterPro" id="IPR047021">
    <property type="entry name" value="REXO1/3/4-like"/>
</dbReference>
<dbReference type="AlphaFoldDB" id="A0AAW0KVL0"/>
<feature type="domain" description="Exonuclease" evidence="6">
    <location>
        <begin position="70"/>
        <end position="192"/>
    </location>
</feature>
<dbReference type="SUPFAM" id="SSF53098">
    <property type="entry name" value="Ribonuclease H-like"/>
    <property type="match status" value="1"/>
</dbReference>
<dbReference type="SMART" id="SM00479">
    <property type="entry name" value="EXOIII"/>
    <property type="match status" value="1"/>
</dbReference>
<dbReference type="PANTHER" id="PTHR12801:SF115">
    <property type="entry name" value="FI18136P1-RELATED"/>
    <property type="match status" value="1"/>
</dbReference>
<evidence type="ECO:0000313" key="7">
    <source>
        <dbReference type="EMBL" id="KAK7842719.1"/>
    </source>
</evidence>
<comment type="caution">
    <text evidence="7">The sequence shown here is derived from an EMBL/GenBank/DDBJ whole genome shotgun (WGS) entry which is preliminary data.</text>
</comment>
<evidence type="ECO:0000256" key="2">
    <source>
        <dbReference type="ARBA" id="ARBA00006357"/>
    </source>
</evidence>
<name>A0AAW0KVL0_QUESU</name>
<reference evidence="7 8" key="1">
    <citation type="journal article" date="2018" name="Sci. Data">
        <title>The draft genome sequence of cork oak.</title>
        <authorList>
            <person name="Ramos A.M."/>
            <person name="Usie A."/>
            <person name="Barbosa P."/>
            <person name="Barros P.M."/>
            <person name="Capote T."/>
            <person name="Chaves I."/>
            <person name="Simoes F."/>
            <person name="Abreu I."/>
            <person name="Carrasquinho I."/>
            <person name="Faro C."/>
            <person name="Guimaraes J.B."/>
            <person name="Mendonca D."/>
            <person name="Nobrega F."/>
            <person name="Rodrigues L."/>
            <person name="Saibo N.J.M."/>
            <person name="Varela M.C."/>
            <person name="Egas C."/>
            <person name="Matos J."/>
            <person name="Miguel C.M."/>
            <person name="Oliveira M.M."/>
            <person name="Ricardo C.P."/>
            <person name="Goncalves S."/>
        </authorList>
    </citation>
    <scope>NUCLEOTIDE SEQUENCE [LARGE SCALE GENOMIC DNA]</scope>
    <source>
        <strain evidence="8">cv. HL8</strain>
    </source>
</reference>
<evidence type="ECO:0000259" key="6">
    <source>
        <dbReference type="SMART" id="SM00479"/>
    </source>
</evidence>
<dbReference type="GO" id="GO:0004527">
    <property type="term" value="F:exonuclease activity"/>
    <property type="evidence" value="ECO:0007669"/>
    <property type="project" value="InterPro"/>
</dbReference>
<evidence type="ECO:0000313" key="8">
    <source>
        <dbReference type="Proteomes" id="UP000237347"/>
    </source>
</evidence>
<dbReference type="GO" id="GO:0003676">
    <property type="term" value="F:nucleic acid binding"/>
    <property type="evidence" value="ECO:0007669"/>
    <property type="project" value="InterPro"/>
</dbReference>
<evidence type="ECO:0000256" key="5">
    <source>
        <dbReference type="ARBA" id="ARBA00023242"/>
    </source>
</evidence>
<protein>
    <submittedName>
        <fullName evidence="7">Small rna degrading nuclease 3</fullName>
    </submittedName>
</protein>
<dbReference type="InterPro" id="IPR036397">
    <property type="entry name" value="RNaseH_sf"/>
</dbReference>
<keyword evidence="5" id="KW-0539">Nucleus</keyword>
<dbReference type="Gene3D" id="3.30.420.10">
    <property type="entry name" value="Ribonuclease H-like superfamily/Ribonuclease H"/>
    <property type="match status" value="1"/>
</dbReference>
<keyword evidence="3" id="KW-0540">Nuclease</keyword>